<reference evidence="7" key="1">
    <citation type="submission" date="2017-09" db="EMBL/GenBank/DDBJ databases">
        <title>Depth-based differentiation of microbial function through sediment-hosted aquifers and enrichment of novel symbionts in the deep terrestrial subsurface.</title>
        <authorList>
            <person name="Probst A.J."/>
            <person name="Ladd B."/>
            <person name="Jarett J.K."/>
            <person name="Geller-Mcgrath D.E."/>
            <person name="Sieber C.M.K."/>
            <person name="Emerson J.B."/>
            <person name="Anantharaman K."/>
            <person name="Thomas B.C."/>
            <person name="Malmstrom R."/>
            <person name="Stieglmeier M."/>
            <person name="Klingl A."/>
            <person name="Woyke T."/>
            <person name="Ryan C.M."/>
            <person name="Banfield J.F."/>
        </authorList>
    </citation>
    <scope>NUCLEOTIDE SEQUENCE [LARGE SCALE GENOMIC DNA]</scope>
</reference>
<dbReference type="Gene3D" id="3.40.50.150">
    <property type="entry name" value="Vaccinia Virus protein VP39"/>
    <property type="match status" value="1"/>
</dbReference>
<dbReference type="GO" id="GO:0008757">
    <property type="term" value="F:S-adenosylmethionine-dependent methyltransferase activity"/>
    <property type="evidence" value="ECO:0007669"/>
    <property type="project" value="InterPro"/>
</dbReference>
<dbReference type="CDD" id="cd02440">
    <property type="entry name" value="AdoMet_MTases"/>
    <property type="match status" value="1"/>
</dbReference>
<protein>
    <recommendedName>
        <fullName evidence="5">Methyltransferase type 11 domain-containing protein</fullName>
    </recommendedName>
</protein>
<accession>A0A2M6YVJ6</accession>
<gene>
    <name evidence="6" type="ORF">COT02_00440</name>
</gene>
<evidence type="ECO:0000256" key="2">
    <source>
        <dbReference type="ARBA" id="ARBA00022603"/>
    </source>
</evidence>
<proteinExistence type="predicted"/>
<dbReference type="PANTHER" id="PTHR44307">
    <property type="entry name" value="PHOSPHOETHANOLAMINE METHYLTRANSFERASE"/>
    <property type="match status" value="1"/>
</dbReference>
<comment type="caution">
    <text evidence="6">The sequence shown here is derived from an EMBL/GenBank/DDBJ whole genome shotgun (WGS) entry which is preliminary data.</text>
</comment>
<dbReference type="EMBL" id="PEWY01000012">
    <property type="protein sequence ID" value="PIU37523.1"/>
    <property type="molecule type" value="Genomic_DNA"/>
</dbReference>
<sequence>MENIEENSKKEFNSWAKTYDSFFNHWYFSHTNKKIVSLLEINPKSSILDVGCGTGILIENLIDKKYSKIYGIDISQEMVKMAKRKFSKNKKVKIFLGSAVKMPYKNNSFNFITCSNSFHHHPDSLKSLKEMYRILKPGGKLILLDAFKDGIIREIYTKIIQKFEGRILHYYKDEIYNLFKKVGFSQINQQNLGLLHLITIGEKM</sequence>
<dbReference type="GO" id="GO:0032259">
    <property type="term" value="P:methylation"/>
    <property type="evidence" value="ECO:0007669"/>
    <property type="project" value="UniProtKB-KW"/>
</dbReference>
<dbReference type="SUPFAM" id="SSF53335">
    <property type="entry name" value="S-adenosyl-L-methionine-dependent methyltransferases"/>
    <property type="match status" value="1"/>
</dbReference>
<organism evidence="6 7">
    <name type="scientific">Candidatus Roizmanbacteria bacterium CG07_land_8_20_14_0_80_34_15</name>
    <dbReference type="NCBI Taxonomy" id="1974849"/>
    <lineage>
        <taxon>Bacteria</taxon>
        <taxon>Candidatus Roizmaniibacteriota</taxon>
    </lineage>
</organism>
<comment type="pathway">
    <text evidence="4">Phospholipid metabolism.</text>
</comment>
<keyword evidence="3" id="KW-0808">Transferase</keyword>
<evidence type="ECO:0000256" key="3">
    <source>
        <dbReference type="ARBA" id="ARBA00022679"/>
    </source>
</evidence>
<evidence type="ECO:0000256" key="4">
    <source>
        <dbReference type="ARBA" id="ARBA00025707"/>
    </source>
</evidence>
<name>A0A2M6YVJ6_9BACT</name>
<evidence type="ECO:0000313" key="6">
    <source>
        <dbReference type="EMBL" id="PIU37523.1"/>
    </source>
</evidence>
<keyword evidence="2" id="KW-0489">Methyltransferase</keyword>
<evidence type="ECO:0000256" key="1">
    <source>
        <dbReference type="ARBA" id="ARBA00005189"/>
    </source>
</evidence>
<dbReference type="Pfam" id="PF08241">
    <property type="entry name" value="Methyltransf_11"/>
    <property type="match status" value="1"/>
</dbReference>
<dbReference type="AlphaFoldDB" id="A0A2M6YVJ6"/>
<feature type="domain" description="Methyltransferase type 11" evidence="5">
    <location>
        <begin position="48"/>
        <end position="143"/>
    </location>
</feature>
<dbReference type="InterPro" id="IPR013216">
    <property type="entry name" value="Methyltransf_11"/>
</dbReference>
<evidence type="ECO:0000259" key="5">
    <source>
        <dbReference type="Pfam" id="PF08241"/>
    </source>
</evidence>
<dbReference type="InterPro" id="IPR029063">
    <property type="entry name" value="SAM-dependent_MTases_sf"/>
</dbReference>
<evidence type="ECO:0000313" key="7">
    <source>
        <dbReference type="Proteomes" id="UP000230184"/>
    </source>
</evidence>
<comment type="pathway">
    <text evidence="1">Lipid metabolism.</text>
</comment>
<dbReference type="PANTHER" id="PTHR44307:SF2">
    <property type="entry name" value="PHOSPHOETHANOLAMINE METHYLTRANSFERASE ISOFORM X1"/>
    <property type="match status" value="1"/>
</dbReference>
<dbReference type="Proteomes" id="UP000230184">
    <property type="component" value="Unassembled WGS sequence"/>
</dbReference>